<keyword evidence="6 8" id="KW-0408">Iron</keyword>
<protein>
    <recommendedName>
        <fullName evidence="8">Ferredoxin</fullName>
    </recommendedName>
</protein>
<reference evidence="10 11" key="1">
    <citation type="journal article" date="2017" name="Int. J. Syst. Evol. Microbiol.">
        <title>Jeotgalibaca porci sp. nov. and Jeotgalibaca arthritidis sp. nov., isolated from pigs, and emended description of the genus Jeotgalibaca.</title>
        <authorList>
            <person name="Zamora L."/>
            <person name="Perez-Sancho M."/>
            <person name="Dominguez L."/>
            <person name="Fernandez-Garayzabal J.F."/>
            <person name="Vela A.I."/>
        </authorList>
    </citation>
    <scope>NUCLEOTIDE SEQUENCE [LARGE SCALE GENOMIC DNA]</scope>
    <source>
        <strain evidence="10 11">CECT 9157</strain>
    </source>
</reference>
<comment type="function">
    <text evidence="8">Ferredoxins are iron-sulfur proteins that transfer electrons in a wide variety of metabolic reactions.</text>
</comment>
<dbReference type="GO" id="GO:0009055">
    <property type="term" value="F:electron transfer activity"/>
    <property type="evidence" value="ECO:0007669"/>
    <property type="project" value="UniProtKB-UniRule"/>
</dbReference>
<name>A0A6G7KC23_9LACT</name>
<feature type="domain" description="4Fe-4S ferredoxin-type" evidence="9">
    <location>
        <begin position="2"/>
        <end position="30"/>
    </location>
</feature>
<dbReference type="PANTHER" id="PTHR39163">
    <property type="entry name" value="FERREDOXIN"/>
    <property type="match status" value="1"/>
</dbReference>
<dbReference type="EMBL" id="CP049740">
    <property type="protein sequence ID" value="QII82813.1"/>
    <property type="molecule type" value="Genomic_DNA"/>
</dbReference>
<proteinExistence type="predicted"/>
<dbReference type="RefSeq" id="WP_166163545.1">
    <property type="nucleotide sequence ID" value="NZ_CP049740.1"/>
</dbReference>
<dbReference type="KEGG" id="jar:G7057_10425"/>
<comment type="cofactor">
    <cofactor evidence="1">
        <name>[4Fe-4S] cluster</name>
        <dbReference type="ChEBI" id="CHEBI:49883"/>
    </cofactor>
</comment>
<evidence type="ECO:0000256" key="1">
    <source>
        <dbReference type="ARBA" id="ARBA00001966"/>
    </source>
</evidence>
<dbReference type="GO" id="GO:0005506">
    <property type="term" value="F:iron ion binding"/>
    <property type="evidence" value="ECO:0007669"/>
    <property type="project" value="UniProtKB-UniRule"/>
</dbReference>
<dbReference type="SUPFAM" id="SSF54862">
    <property type="entry name" value="4Fe-4S ferredoxins"/>
    <property type="match status" value="1"/>
</dbReference>
<evidence type="ECO:0000256" key="2">
    <source>
        <dbReference type="ARBA" id="ARBA00022448"/>
    </source>
</evidence>
<evidence type="ECO:0000256" key="5">
    <source>
        <dbReference type="ARBA" id="ARBA00022982"/>
    </source>
</evidence>
<accession>A0A6G7KC23</accession>
<keyword evidence="11" id="KW-1185">Reference proteome</keyword>
<dbReference type="PROSITE" id="PS51379">
    <property type="entry name" value="4FE4S_FER_2"/>
    <property type="match status" value="1"/>
</dbReference>
<keyword evidence="4 8" id="KW-0479">Metal-binding</keyword>
<dbReference type="PRINTS" id="PR00352">
    <property type="entry name" value="3FE4SFRDOXIN"/>
</dbReference>
<dbReference type="Proteomes" id="UP000501451">
    <property type="component" value="Chromosome"/>
</dbReference>
<dbReference type="PANTHER" id="PTHR39163:SF1">
    <property type="entry name" value="FERREDOXIN"/>
    <property type="match status" value="1"/>
</dbReference>
<evidence type="ECO:0000256" key="3">
    <source>
        <dbReference type="ARBA" id="ARBA00022485"/>
    </source>
</evidence>
<organism evidence="10 11">
    <name type="scientific">Jeotgalibaca arthritidis</name>
    <dbReference type="NCBI Taxonomy" id="1868794"/>
    <lineage>
        <taxon>Bacteria</taxon>
        <taxon>Bacillati</taxon>
        <taxon>Bacillota</taxon>
        <taxon>Bacilli</taxon>
        <taxon>Lactobacillales</taxon>
        <taxon>Carnobacteriaceae</taxon>
        <taxon>Jeotgalibaca</taxon>
    </lineage>
</organism>
<dbReference type="GO" id="GO:0051539">
    <property type="term" value="F:4 iron, 4 sulfur cluster binding"/>
    <property type="evidence" value="ECO:0007669"/>
    <property type="project" value="UniProtKB-KW"/>
</dbReference>
<dbReference type="InterPro" id="IPR001080">
    <property type="entry name" value="3Fe4S_ferredoxin"/>
</dbReference>
<evidence type="ECO:0000256" key="6">
    <source>
        <dbReference type="ARBA" id="ARBA00023004"/>
    </source>
</evidence>
<keyword evidence="5 8" id="KW-0249">Electron transport</keyword>
<keyword evidence="2 8" id="KW-0813">Transport</keyword>
<sequence>MHYTKINKESCIACGLCQLIAPDLYEYDQDGIAYTKKDDNKGIIAVENDELDVFKKAYTSCPTGAILRSNTPFE</sequence>
<evidence type="ECO:0000256" key="4">
    <source>
        <dbReference type="ARBA" id="ARBA00022723"/>
    </source>
</evidence>
<evidence type="ECO:0000256" key="7">
    <source>
        <dbReference type="ARBA" id="ARBA00023014"/>
    </source>
</evidence>
<evidence type="ECO:0000313" key="10">
    <source>
        <dbReference type="EMBL" id="QII82813.1"/>
    </source>
</evidence>
<dbReference type="AlphaFoldDB" id="A0A6G7KC23"/>
<dbReference type="InterPro" id="IPR017896">
    <property type="entry name" value="4Fe4S_Fe-S-bd"/>
</dbReference>
<dbReference type="Gene3D" id="3.30.70.20">
    <property type="match status" value="1"/>
</dbReference>
<gene>
    <name evidence="10" type="ORF">G7057_10425</name>
</gene>
<evidence type="ECO:0000256" key="8">
    <source>
        <dbReference type="RuleBase" id="RU368020"/>
    </source>
</evidence>
<evidence type="ECO:0000259" key="9">
    <source>
        <dbReference type="PROSITE" id="PS51379"/>
    </source>
</evidence>
<keyword evidence="7 8" id="KW-0411">Iron-sulfur</keyword>
<keyword evidence="3" id="KW-0004">4Fe-4S</keyword>
<dbReference type="InterPro" id="IPR052395">
    <property type="entry name" value="ET_Ferredoxin"/>
</dbReference>
<evidence type="ECO:0000313" key="11">
    <source>
        <dbReference type="Proteomes" id="UP000501451"/>
    </source>
</evidence>
<dbReference type="Pfam" id="PF13370">
    <property type="entry name" value="Fer4_13"/>
    <property type="match status" value="1"/>
</dbReference>